<dbReference type="Proteomes" id="UP000236003">
    <property type="component" value="Unassembled WGS sequence"/>
</dbReference>
<dbReference type="PANTHER" id="PTHR46161:SF3">
    <property type="entry name" value="NUCLEOSIDE DIPHOSPHATE KINASE DDB_G0292928-RELATED"/>
    <property type="match status" value="1"/>
</dbReference>
<comment type="function">
    <text evidence="14">Major role in the synthesis of nucleoside triphosphates other than ATP. The ATP gamma phosphate is transferred to the NDP beta phosphate via a ping-pong mechanism, using a phosphorylated active-site intermediate.</text>
</comment>
<evidence type="ECO:0000256" key="1">
    <source>
        <dbReference type="ARBA" id="ARBA00004496"/>
    </source>
</evidence>
<dbReference type="Proteomes" id="UP000235925">
    <property type="component" value="Unassembled WGS sequence"/>
</dbReference>
<evidence type="ECO:0000256" key="8">
    <source>
        <dbReference type="ARBA" id="ARBA00022723"/>
    </source>
</evidence>
<evidence type="ECO:0000313" key="19">
    <source>
        <dbReference type="EMBL" id="AHY42033.1"/>
    </source>
</evidence>
<dbReference type="Pfam" id="PF00334">
    <property type="entry name" value="NDK"/>
    <property type="match status" value="1"/>
</dbReference>
<comment type="subunit">
    <text evidence="14">Homotetramer.</text>
</comment>
<proteinExistence type="inferred from homology"/>
<dbReference type="OrthoDB" id="9801161at2"/>
<gene>
    <name evidence="14" type="primary">ndk</name>
    <name evidence="23" type="ORF">CXK91_20050</name>
    <name evidence="22" type="ORF">CXK92_00650</name>
    <name evidence="21" type="ORF">CXK99_07460</name>
    <name evidence="20" type="ORF">LO50_14480</name>
    <name evidence="19" type="ORF">UIB01_05865</name>
</gene>
<evidence type="ECO:0000256" key="16">
    <source>
        <dbReference type="RuleBase" id="RU004011"/>
    </source>
</evidence>
<dbReference type="Proteomes" id="UP000032439">
    <property type="component" value="Unassembled WGS sequence"/>
</dbReference>
<evidence type="ECO:0000256" key="15">
    <source>
        <dbReference type="PROSITE-ProRule" id="PRU00706"/>
    </source>
</evidence>
<reference evidence="26 27" key="3">
    <citation type="submission" date="2018-01" db="EMBL/GenBank/DDBJ databases">
        <title>Denitrification phenotypes of diverse strains of Pseudomonas stutzeri.</title>
        <authorList>
            <person name="Milligan D.A."/>
            <person name="Bergaust L."/>
            <person name="Bakken L.R."/>
            <person name="Frostegard A."/>
        </authorList>
    </citation>
    <scope>NUCLEOTIDE SEQUENCE [LARGE SCALE GENOMIC DNA]</scope>
    <source>
        <strain evidence="23 28">24a13</strain>
        <strain evidence="21 27">CCUG 44592</strain>
        <strain evidence="22 26">KC</strain>
    </source>
</reference>
<dbReference type="Gene3D" id="3.30.70.141">
    <property type="entry name" value="Nucleoside diphosphate kinase-like domain"/>
    <property type="match status" value="1"/>
</dbReference>
<keyword evidence="9 14" id="KW-0547">Nucleotide-binding</keyword>
<feature type="binding site" evidence="14 15">
    <location>
        <position position="114"/>
    </location>
    <ligand>
        <name>ATP</name>
        <dbReference type="ChEBI" id="CHEBI:30616"/>
    </ligand>
</feature>
<evidence type="ECO:0000256" key="9">
    <source>
        <dbReference type="ARBA" id="ARBA00022741"/>
    </source>
</evidence>
<evidence type="ECO:0000313" key="25">
    <source>
        <dbReference type="Proteomes" id="UP000032439"/>
    </source>
</evidence>
<name>A0A023WPG3_STUST</name>
<keyword evidence="6 14" id="KW-0597">Phosphoprotein</keyword>
<evidence type="ECO:0000313" key="28">
    <source>
        <dbReference type="Proteomes" id="UP000237068"/>
    </source>
</evidence>
<comment type="subcellular location">
    <subcellularLocation>
        <location evidence="1 14">Cytoplasm</location>
    </subcellularLocation>
</comment>
<dbReference type="NCBIfam" id="NF001908">
    <property type="entry name" value="PRK00668.1"/>
    <property type="match status" value="1"/>
</dbReference>
<evidence type="ECO:0000256" key="3">
    <source>
        <dbReference type="ARBA" id="ARBA00012966"/>
    </source>
</evidence>
<dbReference type="GO" id="GO:0006241">
    <property type="term" value="P:CTP biosynthetic process"/>
    <property type="evidence" value="ECO:0007669"/>
    <property type="project" value="UniProtKB-UniRule"/>
</dbReference>
<feature type="binding site" evidence="14 15">
    <location>
        <position position="93"/>
    </location>
    <ligand>
        <name>ATP</name>
        <dbReference type="ChEBI" id="CHEBI:30616"/>
    </ligand>
</feature>
<evidence type="ECO:0000256" key="13">
    <source>
        <dbReference type="ARBA" id="ARBA00023080"/>
    </source>
</evidence>
<dbReference type="FunFam" id="3.30.70.141:FF:000001">
    <property type="entry name" value="Nucleoside diphosphate kinase"/>
    <property type="match status" value="1"/>
</dbReference>
<dbReference type="Proteomes" id="UP000237068">
    <property type="component" value="Unassembled WGS sequence"/>
</dbReference>
<dbReference type="EMBL" id="POUM01000005">
    <property type="protein sequence ID" value="PNF60082.1"/>
    <property type="molecule type" value="Genomic_DNA"/>
</dbReference>
<keyword evidence="10 14" id="KW-0418">Kinase</keyword>
<dbReference type="InterPro" id="IPR001564">
    <property type="entry name" value="Nucleoside_diP_kinase"/>
</dbReference>
<dbReference type="PANTHER" id="PTHR46161">
    <property type="entry name" value="NUCLEOSIDE DIPHOSPHATE KINASE"/>
    <property type="match status" value="1"/>
</dbReference>
<dbReference type="InterPro" id="IPR023005">
    <property type="entry name" value="Nucleoside_diP_kinase_AS"/>
</dbReference>
<feature type="active site" description="Pros-phosphohistidine intermediate" evidence="14 15">
    <location>
        <position position="117"/>
    </location>
</feature>
<dbReference type="InterPro" id="IPR034907">
    <property type="entry name" value="NDK-like_dom"/>
</dbReference>
<dbReference type="KEGG" id="pstu:UIB01_05865"/>
<evidence type="ECO:0000313" key="23">
    <source>
        <dbReference type="EMBL" id="POH81264.1"/>
    </source>
</evidence>
<dbReference type="GO" id="GO:0006183">
    <property type="term" value="P:GTP biosynthetic process"/>
    <property type="evidence" value="ECO:0007669"/>
    <property type="project" value="UniProtKB-UniRule"/>
</dbReference>
<dbReference type="PROSITE" id="PS51374">
    <property type="entry name" value="NDPK_LIKE"/>
    <property type="match status" value="1"/>
</dbReference>
<evidence type="ECO:0000256" key="11">
    <source>
        <dbReference type="ARBA" id="ARBA00022840"/>
    </source>
</evidence>
<evidence type="ECO:0000256" key="2">
    <source>
        <dbReference type="ARBA" id="ARBA00008142"/>
    </source>
</evidence>
<dbReference type="EC" id="2.7.4.6" evidence="3 14"/>
<evidence type="ECO:0000256" key="12">
    <source>
        <dbReference type="ARBA" id="ARBA00022842"/>
    </source>
</evidence>
<keyword evidence="8 14" id="KW-0479">Metal-binding</keyword>
<evidence type="ECO:0000313" key="27">
    <source>
        <dbReference type="Proteomes" id="UP000236003"/>
    </source>
</evidence>
<dbReference type="RefSeq" id="WP_003284654.1">
    <property type="nucleotide sequence ID" value="NZ_CP036186.1"/>
</dbReference>
<sequence length="143" mass="15443">MALQRTFSIIKPDAVAKNVIGEITTRFEKAGLRVVASKMVQLSEREAAGFYAEHSERGFFKDLVAFMTSGPVIVQVLEGEDAIAKNRELMGATNPKEAAAGTIRADFAVSIDENAVHGSDSEASAAREIAYFFAATEVCARIR</sequence>
<dbReference type="GO" id="GO:0005737">
    <property type="term" value="C:cytoplasm"/>
    <property type="evidence" value="ECO:0007669"/>
    <property type="project" value="UniProtKB-SubCell"/>
</dbReference>
<feature type="binding site" evidence="14 15">
    <location>
        <position position="87"/>
    </location>
    <ligand>
        <name>ATP</name>
        <dbReference type="ChEBI" id="CHEBI:30616"/>
    </ligand>
</feature>
<evidence type="ECO:0000256" key="6">
    <source>
        <dbReference type="ARBA" id="ARBA00022553"/>
    </source>
</evidence>
<comment type="cofactor">
    <cofactor evidence="14">
        <name>Mg(2+)</name>
        <dbReference type="ChEBI" id="CHEBI:18420"/>
    </cofactor>
</comment>
<comment type="similarity">
    <text evidence="2 14 15 16">Belongs to the NDK family.</text>
</comment>
<evidence type="ECO:0000256" key="10">
    <source>
        <dbReference type="ARBA" id="ARBA00022777"/>
    </source>
</evidence>
<dbReference type="EMBL" id="JXXD01000137">
    <property type="protein sequence ID" value="KIZ35171.1"/>
    <property type="molecule type" value="Genomic_DNA"/>
</dbReference>
<evidence type="ECO:0000313" key="22">
    <source>
        <dbReference type="EMBL" id="PNF82020.1"/>
    </source>
</evidence>
<dbReference type="EMBL" id="PPXG01000009">
    <property type="protein sequence ID" value="POH81264.1"/>
    <property type="molecule type" value="Genomic_DNA"/>
</dbReference>
<reference evidence="20 25" key="2">
    <citation type="submission" date="2014-11" db="EMBL/GenBank/DDBJ databases">
        <title>Genomics and ecophysiology of heterotrophic nitrogen fixing bacteria isolated from estuarine surface water.</title>
        <authorList>
            <person name="Bentzon-Tilia M."/>
            <person name="Severin I."/>
            <person name="Hansen L.H."/>
            <person name="Riemann L."/>
        </authorList>
    </citation>
    <scope>NUCLEOTIDE SEQUENCE [LARGE SCALE GENOMIC DNA]</scope>
    <source>
        <strain evidence="20 25">BAL361</strain>
    </source>
</reference>
<protein>
    <recommendedName>
        <fullName evidence="4 14">Nucleoside diphosphate kinase</fullName>
        <shortName evidence="14">NDK</shortName>
        <shortName evidence="14">NDP kinase</shortName>
        <ecNumber evidence="3 14">2.7.4.6</ecNumber>
    </recommendedName>
    <alternativeName>
        <fullName evidence="14">Nucleoside-2-P kinase</fullName>
    </alternativeName>
</protein>
<evidence type="ECO:0000256" key="7">
    <source>
        <dbReference type="ARBA" id="ARBA00022679"/>
    </source>
</evidence>
<feature type="binding site" evidence="14 15">
    <location>
        <position position="59"/>
    </location>
    <ligand>
        <name>ATP</name>
        <dbReference type="ChEBI" id="CHEBI:30616"/>
    </ligand>
</feature>
<keyword evidence="11 14" id="KW-0067">ATP-binding</keyword>
<dbReference type="PRINTS" id="PR01243">
    <property type="entry name" value="NUCDPKINASE"/>
</dbReference>
<accession>A0A023WPG3</accession>
<feature type="binding site" evidence="14 15">
    <location>
        <position position="11"/>
    </location>
    <ligand>
        <name>ATP</name>
        <dbReference type="ChEBI" id="CHEBI:30616"/>
    </ligand>
</feature>
<dbReference type="GO" id="GO:0046872">
    <property type="term" value="F:metal ion binding"/>
    <property type="evidence" value="ECO:0007669"/>
    <property type="project" value="UniProtKB-KW"/>
</dbReference>
<dbReference type="SMART" id="SM00562">
    <property type="entry name" value="NDK"/>
    <property type="match status" value="1"/>
</dbReference>
<dbReference type="GO" id="GO:0004550">
    <property type="term" value="F:nucleoside diphosphate kinase activity"/>
    <property type="evidence" value="ECO:0007669"/>
    <property type="project" value="UniProtKB-UniRule"/>
</dbReference>
<evidence type="ECO:0000259" key="18">
    <source>
        <dbReference type="SMART" id="SM00562"/>
    </source>
</evidence>
<evidence type="ECO:0000256" key="4">
    <source>
        <dbReference type="ARBA" id="ARBA00017632"/>
    </source>
</evidence>
<feature type="domain" description="Nucleoside diphosphate kinase-like" evidence="18">
    <location>
        <begin position="3"/>
        <end position="140"/>
    </location>
</feature>
<evidence type="ECO:0000256" key="14">
    <source>
        <dbReference type="HAMAP-Rule" id="MF_00451"/>
    </source>
</evidence>
<dbReference type="Proteomes" id="UP000025238">
    <property type="component" value="Chromosome"/>
</dbReference>
<evidence type="ECO:0000256" key="5">
    <source>
        <dbReference type="ARBA" id="ARBA00022490"/>
    </source>
</evidence>
<dbReference type="CDD" id="cd04413">
    <property type="entry name" value="NDPk_I"/>
    <property type="match status" value="1"/>
</dbReference>
<keyword evidence="13 14" id="KW-0546">Nucleotide metabolism</keyword>
<dbReference type="PROSITE" id="PS00469">
    <property type="entry name" value="NDPK"/>
    <property type="match status" value="1"/>
</dbReference>
<dbReference type="PATRIC" id="fig|316.104.peg.2985"/>
<feature type="binding site" evidence="14 15">
    <location>
        <position position="104"/>
    </location>
    <ligand>
        <name>ATP</name>
        <dbReference type="ChEBI" id="CHEBI:30616"/>
    </ligand>
</feature>
<evidence type="ECO:0000313" key="24">
    <source>
        <dbReference type="Proteomes" id="UP000025238"/>
    </source>
</evidence>
<dbReference type="AlphaFoldDB" id="A0A023WPG3"/>
<dbReference type="EMBL" id="CP007509">
    <property type="protein sequence ID" value="AHY42033.1"/>
    <property type="molecule type" value="Genomic_DNA"/>
</dbReference>
<dbReference type="GO" id="GO:0006228">
    <property type="term" value="P:UTP biosynthetic process"/>
    <property type="evidence" value="ECO:0007669"/>
    <property type="project" value="UniProtKB-UniRule"/>
</dbReference>
<dbReference type="SUPFAM" id="SSF54919">
    <property type="entry name" value="Nucleoside diphosphate kinase, NDK"/>
    <property type="match status" value="1"/>
</dbReference>
<keyword evidence="12 14" id="KW-0460">Magnesium</keyword>
<reference evidence="19 24" key="1">
    <citation type="submission" date="2014-03" db="EMBL/GenBank/DDBJ databases">
        <title>Complete genome sequence of Pseudomonas stutzeri 19SMN4.</title>
        <authorList>
            <person name="Brunet-Galmes I."/>
            <person name="Nogales B."/>
            <person name="Busquets A."/>
            <person name="Pena A."/>
            <person name="Gomila M."/>
            <person name="Garcia-Valdes E."/>
            <person name="Lalucat J."/>
            <person name="Bennasar A."/>
            <person name="Bosch R."/>
        </authorList>
    </citation>
    <scope>NUCLEOTIDE SEQUENCE [LARGE SCALE GENOMIC DNA]</scope>
    <source>
        <strain evidence="19 24">19SMN4</strain>
    </source>
</reference>
<dbReference type="GO" id="GO:0005524">
    <property type="term" value="F:ATP binding"/>
    <property type="evidence" value="ECO:0007669"/>
    <property type="project" value="UniProtKB-UniRule"/>
</dbReference>
<evidence type="ECO:0000256" key="17">
    <source>
        <dbReference type="RuleBase" id="RU004013"/>
    </source>
</evidence>
<comment type="catalytic activity">
    <reaction evidence="14">
        <text>a ribonucleoside 5'-diphosphate + ATP = a ribonucleoside 5'-triphosphate + ADP</text>
        <dbReference type="Rhea" id="RHEA:18113"/>
        <dbReference type="ChEBI" id="CHEBI:30616"/>
        <dbReference type="ChEBI" id="CHEBI:57930"/>
        <dbReference type="ChEBI" id="CHEBI:61557"/>
        <dbReference type="ChEBI" id="CHEBI:456216"/>
        <dbReference type="EC" id="2.7.4.6"/>
    </reaction>
</comment>
<keyword evidence="5 14" id="KW-0963">Cytoplasm</keyword>
<comment type="catalytic activity">
    <reaction evidence="14 17">
        <text>a 2'-deoxyribonucleoside 5'-diphosphate + ATP = a 2'-deoxyribonucleoside 5'-triphosphate + ADP</text>
        <dbReference type="Rhea" id="RHEA:44640"/>
        <dbReference type="ChEBI" id="CHEBI:30616"/>
        <dbReference type="ChEBI" id="CHEBI:61560"/>
        <dbReference type="ChEBI" id="CHEBI:73316"/>
        <dbReference type="ChEBI" id="CHEBI:456216"/>
        <dbReference type="EC" id="2.7.4.6"/>
    </reaction>
</comment>
<organism evidence="19 24">
    <name type="scientific">Stutzerimonas stutzeri</name>
    <name type="common">Pseudomonas stutzeri</name>
    <dbReference type="NCBI Taxonomy" id="316"/>
    <lineage>
        <taxon>Bacteria</taxon>
        <taxon>Pseudomonadati</taxon>
        <taxon>Pseudomonadota</taxon>
        <taxon>Gammaproteobacteria</taxon>
        <taxon>Pseudomonadales</taxon>
        <taxon>Pseudomonadaceae</taxon>
        <taxon>Stutzerimonas</taxon>
    </lineage>
</organism>
<dbReference type="InterPro" id="IPR036850">
    <property type="entry name" value="NDK-like_dom_sf"/>
</dbReference>
<keyword evidence="7 14" id="KW-0808">Transferase</keyword>
<dbReference type="HAMAP" id="MF_00451">
    <property type="entry name" value="NDP_kinase"/>
    <property type="match status" value="1"/>
</dbReference>
<dbReference type="EMBL" id="POUN01000001">
    <property type="protein sequence ID" value="PNF82020.1"/>
    <property type="molecule type" value="Genomic_DNA"/>
</dbReference>
<dbReference type="GeneID" id="99796775"/>
<evidence type="ECO:0000313" key="21">
    <source>
        <dbReference type="EMBL" id="PNF60082.1"/>
    </source>
</evidence>
<evidence type="ECO:0000313" key="20">
    <source>
        <dbReference type="EMBL" id="KIZ35171.1"/>
    </source>
</evidence>
<evidence type="ECO:0000313" key="26">
    <source>
        <dbReference type="Proteomes" id="UP000235925"/>
    </source>
</evidence>